<feature type="transmembrane region" description="Helical" evidence="16">
    <location>
        <begin position="776"/>
        <end position="802"/>
    </location>
</feature>
<dbReference type="SMART" id="SM00181">
    <property type="entry name" value="EGF"/>
    <property type="match status" value="3"/>
</dbReference>
<feature type="signal peptide" evidence="17">
    <location>
        <begin position="1"/>
        <end position="21"/>
    </location>
</feature>
<reference evidence="19" key="1">
    <citation type="submission" date="2022-01" db="UniProtKB">
        <authorList>
            <consortium name="EnsemblMetazoa"/>
        </authorList>
    </citation>
    <scope>IDENTIFICATION</scope>
</reference>
<dbReference type="PANTHER" id="PTHR22722">
    <property type="entry name" value="LOW-DENSITY LIPOPROTEIN RECEPTOR-RELATED PROTEIN 2-RELATED"/>
    <property type="match status" value="1"/>
</dbReference>
<dbReference type="InterPro" id="IPR023415">
    <property type="entry name" value="LDLR_class-A_CS"/>
</dbReference>
<evidence type="ECO:0000313" key="20">
    <source>
        <dbReference type="Proteomes" id="UP000494040"/>
    </source>
</evidence>
<dbReference type="PROSITE" id="PS01209">
    <property type="entry name" value="LDLRA_1"/>
    <property type="match status" value="3"/>
</dbReference>
<dbReference type="PANTHER" id="PTHR22722:SF14">
    <property type="entry name" value="MEGALIN, ISOFORM A"/>
    <property type="match status" value="1"/>
</dbReference>
<keyword evidence="6 17" id="KW-0732">Signal</keyword>
<keyword evidence="3 13" id="KW-0245">EGF-like domain</keyword>
<evidence type="ECO:0000256" key="12">
    <source>
        <dbReference type="ARBA" id="ARBA00023180"/>
    </source>
</evidence>
<evidence type="ECO:0000256" key="17">
    <source>
        <dbReference type="SAM" id="SignalP"/>
    </source>
</evidence>
<dbReference type="Proteomes" id="UP000494040">
    <property type="component" value="Unassembled WGS sequence"/>
</dbReference>
<evidence type="ECO:0000256" key="13">
    <source>
        <dbReference type="PROSITE-ProRule" id="PRU00076"/>
    </source>
</evidence>
<feature type="disulfide bond" evidence="14">
    <location>
        <begin position="185"/>
        <end position="197"/>
    </location>
</feature>
<evidence type="ECO:0000256" key="3">
    <source>
        <dbReference type="ARBA" id="ARBA00022536"/>
    </source>
</evidence>
<dbReference type="EnsemblMetazoa" id="XM_014398323.2">
    <property type="protein sequence ID" value="XP_014253809.1"/>
    <property type="gene ID" value="LOC106669065"/>
</dbReference>
<feature type="disulfide bond" evidence="14">
    <location>
        <begin position="204"/>
        <end position="219"/>
    </location>
</feature>
<feature type="chain" id="PRO_5035196730" description="EGF-like domain-containing protein" evidence="17">
    <location>
        <begin position="22"/>
        <end position="860"/>
    </location>
</feature>
<dbReference type="AlphaFoldDB" id="A0A8I6RWU4"/>
<evidence type="ECO:0000259" key="18">
    <source>
        <dbReference type="PROSITE" id="PS50026"/>
    </source>
</evidence>
<dbReference type="Pfam" id="PF07645">
    <property type="entry name" value="EGF_CA"/>
    <property type="match status" value="1"/>
</dbReference>
<dbReference type="Gene3D" id="2.120.10.30">
    <property type="entry name" value="TolB, C-terminal domain"/>
    <property type="match status" value="1"/>
</dbReference>
<keyword evidence="10 13" id="KW-1015">Disulfide bond</keyword>
<dbReference type="InterPro" id="IPR009030">
    <property type="entry name" value="Growth_fac_rcpt_cys_sf"/>
</dbReference>
<keyword evidence="9 16" id="KW-0472">Membrane</keyword>
<feature type="disulfide bond" evidence="14">
    <location>
        <begin position="128"/>
        <end position="143"/>
    </location>
</feature>
<evidence type="ECO:0000256" key="10">
    <source>
        <dbReference type="ARBA" id="ARBA00023157"/>
    </source>
</evidence>
<feature type="disulfide bond" evidence="14">
    <location>
        <begin position="109"/>
        <end position="121"/>
    </location>
</feature>
<dbReference type="SMART" id="SM00192">
    <property type="entry name" value="LDLa"/>
    <property type="match status" value="8"/>
</dbReference>
<feature type="disulfide bond" evidence="14">
    <location>
        <begin position="116"/>
        <end position="134"/>
    </location>
</feature>
<evidence type="ECO:0000256" key="7">
    <source>
        <dbReference type="ARBA" id="ARBA00022737"/>
    </source>
</evidence>
<feature type="disulfide bond" evidence="14">
    <location>
        <begin position="68"/>
        <end position="80"/>
    </location>
</feature>
<dbReference type="Gene3D" id="4.10.400.10">
    <property type="entry name" value="Low-density Lipoprotein Receptor"/>
    <property type="match status" value="8"/>
</dbReference>
<evidence type="ECO:0000256" key="16">
    <source>
        <dbReference type="SAM" id="Phobius"/>
    </source>
</evidence>
<dbReference type="FunFam" id="4.10.400.10:FF:000034">
    <property type="entry name" value="Low-density lipoprotein receptor-related protein 2"/>
    <property type="match status" value="1"/>
</dbReference>
<keyword evidence="4" id="KW-0254">Endocytosis</keyword>
<gene>
    <name evidence="19" type="primary">106669065</name>
</gene>
<evidence type="ECO:0000256" key="8">
    <source>
        <dbReference type="ARBA" id="ARBA00022989"/>
    </source>
</evidence>
<dbReference type="OrthoDB" id="664115at2759"/>
<keyword evidence="11" id="KW-0675">Receptor</keyword>
<dbReference type="InterPro" id="IPR002172">
    <property type="entry name" value="LDrepeatLR_classA_rpt"/>
</dbReference>
<dbReference type="InterPro" id="IPR000742">
    <property type="entry name" value="EGF"/>
</dbReference>
<dbReference type="SUPFAM" id="SSF57424">
    <property type="entry name" value="LDL receptor-like module"/>
    <property type="match status" value="8"/>
</dbReference>
<keyword evidence="5 16" id="KW-0812">Transmembrane</keyword>
<feature type="disulfide bond" evidence="14">
    <location>
        <begin position="285"/>
        <end position="300"/>
    </location>
</feature>
<name>A0A8I6RWU4_CIMLE</name>
<dbReference type="SMART" id="SM00179">
    <property type="entry name" value="EGF_CA"/>
    <property type="match status" value="2"/>
</dbReference>
<evidence type="ECO:0000256" key="11">
    <source>
        <dbReference type="ARBA" id="ARBA00023170"/>
    </source>
</evidence>
<dbReference type="InterPro" id="IPR000033">
    <property type="entry name" value="LDLR_classB_rpt"/>
</dbReference>
<keyword evidence="7" id="KW-0677">Repeat</keyword>
<evidence type="ECO:0000256" key="5">
    <source>
        <dbReference type="ARBA" id="ARBA00022692"/>
    </source>
</evidence>
<comment type="subcellular location">
    <subcellularLocation>
        <location evidence="1">Cell membrane</location>
        <topology evidence="1">Single-pass type I membrane protein</topology>
    </subcellularLocation>
</comment>
<feature type="disulfide bond" evidence="14">
    <location>
        <begin position="75"/>
        <end position="93"/>
    </location>
</feature>
<dbReference type="GO" id="GO:0042562">
    <property type="term" value="F:hormone binding"/>
    <property type="evidence" value="ECO:0007669"/>
    <property type="project" value="TreeGrafter"/>
</dbReference>
<dbReference type="InterPro" id="IPR018097">
    <property type="entry name" value="EGF_Ca-bd_CS"/>
</dbReference>
<keyword evidence="8 16" id="KW-1133">Transmembrane helix</keyword>
<dbReference type="InterPro" id="IPR011042">
    <property type="entry name" value="6-blade_b-propeller_TolB-like"/>
</dbReference>
<feature type="disulfide bond" evidence="14">
    <location>
        <begin position="153"/>
        <end position="171"/>
    </location>
</feature>
<dbReference type="InterPro" id="IPR049883">
    <property type="entry name" value="NOTCH1_EGF-like"/>
</dbReference>
<dbReference type="GO" id="GO:0006898">
    <property type="term" value="P:receptor-mediated endocytosis"/>
    <property type="evidence" value="ECO:0007669"/>
    <property type="project" value="TreeGrafter"/>
</dbReference>
<protein>
    <recommendedName>
        <fullName evidence="18">EGF-like domain-containing protein</fullName>
    </recommendedName>
</protein>
<evidence type="ECO:0000256" key="4">
    <source>
        <dbReference type="ARBA" id="ARBA00022583"/>
    </source>
</evidence>
<evidence type="ECO:0000256" key="14">
    <source>
        <dbReference type="PROSITE-ProRule" id="PRU00124"/>
    </source>
</evidence>
<feature type="disulfide bond" evidence="13">
    <location>
        <begin position="387"/>
        <end position="397"/>
    </location>
</feature>
<feature type="repeat" description="LDL-receptor class B" evidence="15">
    <location>
        <begin position="514"/>
        <end position="556"/>
    </location>
</feature>
<dbReference type="CDD" id="cd00112">
    <property type="entry name" value="LDLa"/>
    <property type="match status" value="7"/>
</dbReference>
<dbReference type="Pfam" id="PF00057">
    <property type="entry name" value="Ldl_recept_a"/>
    <property type="match status" value="7"/>
</dbReference>
<evidence type="ECO:0000313" key="19">
    <source>
        <dbReference type="EnsemblMetazoa" id="XP_014253809.1"/>
    </source>
</evidence>
<evidence type="ECO:0000256" key="9">
    <source>
        <dbReference type="ARBA" id="ARBA00023136"/>
    </source>
</evidence>
<dbReference type="FunFam" id="2.10.25.10:FF:000009">
    <property type="entry name" value="Low-density lipoprotein receptor isoform 1"/>
    <property type="match status" value="1"/>
</dbReference>
<dbReference type="PROSITE" id="PS50026">
    <property type="entry name" value="EGF_3"/>
    <property type="match status" value="1"/>
</dbReference>
<proteinExistence type="predicted"/>
<evidence type="ECO:0000256" key="6">
    <source>
        <dbReference type="ARBA" id="ARBA00022729"/>
    </source>
</evidence>
<keyword evidence="2" id="KW-1003">Cell membrane</keyword>
<dbReference type="PROSITE" id="PS01187">
    <property type="entry name" value="EGF_CA"/>
    <property type="match status" value="1"/>
</dbReference>
<dbReference type="FunFam" id="2.120.10.30:FF:000241">
    <property type="entry name" value="Low-density lipoprotein receptor-related protein 6"/>
    <property type="match status" value="1"/>
</dbReference>
<dbReference type="SUPFAM" id="SSF57184">
    <property type="entry name" value="Growth factor receptor domain"/>
    <property type="match status" value="1"/>
</dbReference>
<dbReference type="GO" id="GO:0016324">
    <property type="term" value="C:apical plasma membrane"/>
    <property type="evidence" value="ECO:0007669"/>
    <property type="project" value="TreeGrafter"/>
</dbReference>
<feature type="disulfide bond" evidence="14">
    <location>
        <begin position="32"/>
        <end position="50"/>
    </location>
</feature>
<dbReference type="GO" id="GO:0005509">
    <property type="term" value="F:calcium ion binding"/>
    <property type="evidence" value="ECO:0007669"/>
    <property type="project" value="InterPro"/>
</dbReference>
<dbReference type="InterPro" id="IPR001881">
    <property type="entry name" value="EGF-like_Ca-bd_dom"/>
</dbReference>
<sequence length="860" mass="96500">MGRLLLCSTALLCLLVATAKSEGGDALKQFECKNGMKVQMVWKCDGDNDCGDNSDETDPECLEPPEKCPVGEFRCDWKVCLPESMMCDGERDCLDGWDERPSHCKPKGCEERQFECGNGGCIPWTWVCDGSDQCSDGSDERNCSKCSIDEHKCRNGACIQKNWICDGDDDCGDGSDEKECSVVPCDLTKDFLCGDKCWPLTFKCDGDNDCIDRSDEEGCDVCQENEFLCADKTTCIHKAWVCDANIDCPDADDESFEMCRNSTCSKGRFQCRGHPSICVSPGSLCDGKKDCPDGSDEESCHNSVGRCGEEEMECDGRCVHKSKQCDGFKDCQNGEDEPVDKCHVNECLHKNGGCQHKCVDLAIGRACQCYDGFRLYNESACVDINECEVYGTCSHKCHNEEGTYSCSCDEGYAVSRVDRRRCEATVPGAKIIFSRNTGILTTNLDGSDTKVVIGDTERARGMDYDYKTGYLFYTDHIKGKQHLFRSHMNDGKIRFMIVKNINSSDNLAVDWIYDHIYWTDTGKLSVEVANFDGTMRKTLINDGLDQPRALAVDPMEGYIFWSDWGMNAKIERADMDGTQRKALVVKDIKWPNGISLDLRTKRLYWGDAKLNVIESVRYDGSARKEVKQSPEYLHHLYSLTIFEDWIYWTDWETLSIYKADKFDGGNMTNVMPNKALHDPITVHIIHPYRQPRHENRCADSQCSHLCFPKPRSALGESVSCACPDGLQLLPNKKLCGLIMPSTSEATPVTTITPKSPSDTIVIDFEPNMETTREMDYAILTIIVASGVSLLILFIAFFSLVLYKLYLNGNIKIMNFDNPMYKKTATSPYNIEAQLSYPSTPSEEARHPLTSTLTMESTVYQ</sequence>
<dbReference type="GO" id="GO:0043235">
    <property type="term" value="C:receptor complex"/>
    <property type="evidence" value="ECO:0007669"/>
    <property type="project" value="TreeGrafter"/>
</dbReference>
<dbReference type="SMART" id="SM00135">
    <property type="entry name" value="LY"/>
    <property type="match status" value="5"/>
</dbReference>
<dbReference type="PROSITE" id="PS50068">
    <property type="entry name" value="LDLRA_2"/>
    <property type="match status" value="8"/>
</dbReference>
<dbReference type="SUPFAM" id="SSF63825">
    <property type="entry name" value="YWTD domain"/>
    <property type="match status" value="1"/>
</dbReference>
<accession>A0A8I6RWU4</accession>
<evidence type="ECO:0000256" key="2">
    <source>
        <dbReference type="ARBA" id="ARBA00022475"/>
    </source>
</evidence>
<evidence type="ECO:0000256" key="1">
    <source>
        <dbReference type="ARBA" id="ARBA00004251"/>
    </source>
</evidence>
<organism evidence="19 20">
    <name type="scientific">Cimex lectularius</name>
    <name type="common">Bed bug</name>
    <name type="synonym">Acanthia lectularia</name>
    <dbReference type="NCBI Taxonomy" id="79782"/>
    <lineage>
        <taxon>Eukaryota</taxon>
        <taxon>Metazoa</taxon>
        <taxon>Ecdysozoa</taxon>
        <taxon>Arthropoda</taxon>
        <taxon>Hexapoda</taxon>
        <taxon>Insecta</taxon>
        <taxon>Pterygota</taxon>
        <taxon>Neoptera</taxon>
        <taxon>Paraneoptera</taxon>
        <taxon>Hemiptera</taxon>
        <taxon>Heteroptera</taxon>
        <taxon>Panheteroptera</taxon>
        <taxon>Cimicomorpha</taxon>
        <taxon>Cimicidae</taxon>
        <taxon>Cimex</taxon>
    </lineage>
</organism>
<dbReference type="InterPro" id="IPR036055">
    <property type="entry name" value="LDL_receptor-like_sf"/>
</dbReference>
<feature type="domain" description="EGF-like" evidence="18">
    <location>
        <begin position="383"/>
        <end position="423"/>
    </location>
</feature>
<dbReference type="InterPro" id="IPR051221">
    <property type="entry name" value="LDLR-related"/>
</dbReference>
<dbReference type="OMA" id="QCIKLED"/>
<evidence type="ECO:0000256" key="15">
    <source>
        <dbReference type="PROSITE-ProRule" id="PRU00461"/>
    </source>
</evidence>
<feature type="repeat" description="LDL-receptor class B" evidence="15">
    <location>
        <begin position="557"/>
        <end position="600"/>
    </location>
</feature>
<dbReference type="PROSITE" id="PS51120">
    <property type="entry name" value="LDLRB"/>
    <property type="match status" value="2"/>
</dbReference>
<keyword evidence="20" id="KW-1185">Reference proteome</keyword>
<dbReference type="Gene3D" id="2.10.25.10">
    <property type="entry name" value="Laminin"/>
    <property type="match status" value="2"/>
</dbReference>
<dbReference type="CDD" id="cd00054">
    <property type="entry name" value="EGF_CA"/>
    <property type="match status" value="1"/>
</dbReference>
<dbReference type="Pfam" id="PF00058">
    <property type="entry name" value="Ldl_recept_b"/>
    <property type="match status" value="2"/>
</dbReference>
<dbReference type="KEGG" id="clec:106669065"/>
<keyword evidence="12" id="KW-0325">Glycoprotein</keyword>
<comment type="caution">
    <text evidence="13">Lacks conserved residue(s) required for the propagation of feature annotation.</text>
</comment>
<feature type="disulfide bond" evidence="14">
    <location>
        <begin position="146"/>
        <end position="158"/>
    </location>
</feature>
<dbReference type="PROSITE" id="PS00010">
    <property type="entry name" value="ASX_HYDROXYL"/>
    <property type="match status" value="1"/>
</dbReference>
<feature type="disulfide bond" evidence="14">
    <location>
        <begin position="165"/>
        <end position="180"/>
    </location>
</feature>
<dbReference type="InterPro" id="IPR000152">
    <property type="entry name" value="EGF-type_Asp/Asn_hydroxyl_site"/>
</dbReference>
<dbReference type="PRINTS" id="PR00261">
    <property type="entry name" value="LDLRECEPTOR"/>
</dbReference>